<evidence type="ECO:0000256" key="4">
    <source>
        <dbReference type="ARBA" id="ARBA00022723"/>
    </source>
</evidence>
<gene>
    <name evidence="11" type="ORF">GCM10009007_07770</name>
</gene>
<evidence type="ECO:0000256" key="10">
    <source>
        <dbReference type="RuleBase" id="RU361274"/>
    </source>
</evidence>
<dbReference type="CDD" id="cd16833">
    <property type="entry name" value="YfiH"/>
    <property type="match status" value="1"/>
</dbReference>
<evidence type="ECO:0000256" key="8">
    <source>
        <dbReference type="ARBA" id="ARBA00048968"/>
    </source>
</evidence>
<comment type="catalytic activity">
    <reaction evidence="1">
        <text>inosine + phosphate = alpha-D-ribose 1-phosphate + hypoxanthine</text>
        <dbReference type="Rhea" id="RHEA:27646"/>
        <dbReference type="ChEBI" id="CHEBI:17368"/>
        <dbReference type="ChEBI" id="CHEBI:17596"/>
        <dbReference type="ChEBI" id="CHEBI:43474"/>
        <dbReference type="ChEBI" id="CHEBI:57720"/>
        <dbReference type="EC" id="2.4.2.1"/>
    </reaction>
    <physiologicalReaction direction="left-to-right" evidence="1">
        <dbReference type="Rhea" id="RHEA:27647"/>
    </physiologicalReaction>
</comment>
<dbReference type="InterPro" id="IPR038371">
    <property type="entry name" value="Cu_polyphenol_OxRdtase_sf"/>
</dbReference>
<evidence type="ECO:0000256" key="5">
    <source>
        <dbReference type="ARBA" id="ARBA00022801"/>
    </source>
</evidence>
<keyword evidence="4" id="KW-0479">Metal-binding</keyword>
<organism evidence="11 12">
    <name type="scientific">Formosimonas limnophila</name>
    <dbReference type="NCBI Taxonomy" id="1384487"/>
    <lineage>
        <taxon>Bacteria</taxon>
        <taxon>Pseudomonadati</taxon>
        <taxon>Pseudomonadota</taxon>
        <taxon>Betaproteobacteria</taxon>
        <taxon>Burkholderiales</taxon>
        <taxon>Burkholderiaceae</taxon>
        <taxon>Formosimonas</taxon>
    </lineage>
</organism>
<dbReference type="EMBL" id="BMZG01000003">
    <property type="protein sequence ID" value="GHA69368.1"/>
    <property type="molecule type" value="Genomic_DNA"/>
</dbReference>
<accession>A0A8J3CM12</accession>
<evidence type="ECO:0000256" key="3">
    <source>
        <dbReference type="ARBA" id="ARBA00022679"/>
    </source>
</evidence>
<dbReference type="GO" id="GO:0017061">
    <property type="term" value="F:S-methyl-5-thioadenosine phosphorylase activity"/>
    <property type="evidence" value="ECO:0007669"/>
    <property type="project" value="UniProtKB-EC"/>
</dbReference>
<reference evidence="11" key="2">
    <citation type="submission" date="2020-09" db="EMBL/GenBank/DDBJ databases">
        <authorList>
            <person name="Sun Q."/>
            <person name="Kim S."/>
        </authorList>
    </citation>
    <scope>NUCLEOTIDE SEQUENCE</scope>
    <source>
        <strain evidence="11">KCTC 32501</strain>
    </source>
</reference>
<comment type="catalytic activity">
    <reaction evidence="9">
        <text>S-methyl-5'-thioadenosine + phosphate = 5-(methylsulfanyl)-alpha-D-ribose 1-phosphate + adenine</text>
        <dbReference type="Rhea" id="RHEA:11852"/>
        <dbReference type="ChEBI" id="CHEBI:16708"/>
        <dbReference type="ChEBI" id="CHEBI:17509"/>
        <dbReference type="ChEBI" id="CHEBI:43474"/>
        <dbReference type="ChEBI" id="CHEBI:58533"/>
        <dbReference type="EC" id="2.4.2.28"/>
    </reaction>
    <physiologicalReaction direction="left-to-right" evidence="9">
        <dbReference type="Rhea" id="RHEA:11853"/>
    </physiologicalReaction>
</comment>
<evidence type="ECO:0000256" key="2">
    <source>
        <dbReference type="ARBA" id="ARBA00007353"/>
    </source>
</evidence>
<name>A0A8J3CM12_9BURK</name>
<dbReference type="Pfam" id="PF02578">
    <property type="entry name" value="Cu-oxidase_4"/>
    <property type="match status" value="1"/>
</dbReference>
<evidence type="ECO:0000256" key="9">
    <source>
        <dbReference type="ARBA" id="ARBA00049893"/>
    </source>
</evidence>
<dbReference type="GO" id="GO:0016787">
    <property type="term" value="F:hydrolase activity"/>
    <property type="evidence" value="ECO:0007669"/>
    <property type="project" value="UniProtKB-KW"/>
</dbReference>
<comment type="catalytic activity">
    <reaction evidence="8">
        <text>adenosine + phosphate = alpha-D-ribose 1-phosphate + adenine</text>
        <dbReference type="Rhea" id="RHEA:27642"/>
        <dbReference type="ChEBI" id="CHEBI:16335"/>
        <dbReference type="ChEBI" id="CHEBI:16708"/>
        <dbReference type="ChEBI" id="CHEBI:43474"/>
        <dbReference type="ChEBI" id="CHEBI:57720"/>
        <dbReference type="EC" id="2.4.2.1"/>
    </reaction>
    <physiologicalReaction direction="left-to-right" evidence="8">
        <dbReference type="Rhea" id="RHEA:27643"/>
    </physiologicalReaction>
</comment>
<dbReference type="SUPFAM" id="SSF64438">
    <property type="entry name" value="CNF1/YfiH-like putative cysteine hydrolases"/>
    <property type="match status" value="1"/>
</dbReference>
<evidence type="ECO:0000256" key="7">
    <source>
        <dbReference type="ARBA" id="ARBA00047989"/>
    </source>
</evidence>
<dbReference type="AlphaFoldDB" id="A0A8J3CM12"/>
<evidence type="ECO:0000313" key="12">
    <source>
        <dbReference type="Proteomes" id="UP000614287"/>
    </source>
</evidence>
<proteinExistence type="inferred from homology"/>
<comment type="similarity">
    <text evidence="2 10">Belongs to the purine nucleoside phosphorylase YfiH/LACC1 family.</text>
</comment>
<protein>
    <recommendedName>
        <fullName evidence="10">Purine nucleoside phosphorylase</fullName>
    </recommendedName>
</protein>
<dbReference type="Gene3D" id="3.60.140.10">
    <property type="entry name" value="CNF1/YfiH-like putative cysteine hydrolases"/>
    <property type="match status" value="1"/>
</dbReference>
<keyword evidence="3" id="KW-0808">Transferase</keyword>
<evidence type="ECO:0000313" key="11">
    <source>
        <dbReference type="EMBL" id="GHA69368.1"/>
    </source>
</evidence>
<dbReference type="InterPro" id="IPR003730">
    <property type="entry name" value="Cu_polyphenol_OxRdtase"/>
</dbReference>
<reference evidence="11" key="1">
    <citation type="journal article" date="2014" name="Int. J. Syst. Evol. Microbiol.">
        <title>Complete genome sequence of Corynebacterium casei LMG S-19264T (=DSM 44701T), isolated from a smear-ripened cheese.</title>
        <authorList>
            <consortium name="US DOE Joint Genome Institute (JGI-PGF)"/>
            <person name="Walter F."/>
            <person name="Albersmeier A."/>
            <person name="Kalinowski J."/>
            <person name="Ruckert C."/>
        </authorList>
    </citation>
    <scope>NUCLEOTIDE SEQUENCE</scope>
    <source>
        <strain evidence="11">KCTC 32501</strain>
    </source>
</reference>
<dbReference type="GO" id="GO:0005507">
    <property type="term" value="F:copper ion binding"/>
    <property type="evidence" value="ECO:0007669"/>
    <property type="project" value="TreeGrafter"/>
</dbReference>
<dbReference type="InterPro" id="IPR011324">
    <property type="entry name" value="Cytotoxic_necrot_fac-like_cat"/>
</dbReference>
<sequence>MKHWLQPNWQAPANVHAYMTTRTGGVSVGTYGDIAGVNGLNPATHVGDDPTHVNANRALIRAQVPSEPLWLNQTHSTIVWQQTANDDDHTKPPPEADAVVLTQAGQVGVIMTADCLPALFCSDDGKVVGAAHAGWRGLVDGVIENTLIAMREQGAEVANIHVWLGAAIGPAAFEVGQDVLEEFLAKTPQAVGDVRAFFKPKSAGKYWADIYGLARARLLAMGVTRVFGGELCTVSDEARFYSYRRDRVTGRMATLIWFD</sequence>
<comment type="catalytic activity">
    <reaction evidence="7">
        <text>adenosine + H2O + H(+) = inosine + NH4(+)</text>
        <dbReference type="Rhea" id="RHEA:24408"/>
        <dbReference type="ChEBI" id="CHEBI:15377"/>
        <dbReference type="ChEBI" id="CHEBI:15378"/>
        <dbReference type="ChEBI" id="CHEBI:16335"/>
        <dbReference type="ChEBI" id="CHEBI:17596"/>
        <dbReference type="ChEBI" id="CHEBI:28938"/>
        <dbReference type="EC" id="3.5.4.4"/>
    </reaction>
    <physiologicalReaction direction="left-to-right" evidence="7">
        <dbReference type="Rhea" id="RHEA:24409"/>
    </physiologicalReaction>
</comment>
<dbReference type="RefSeq" id="WP_189491862.1">
    <property type="nucleotide sequence ID" value="NZ_BMZG01000003.1"/>
</dbReference>
<keyword evidence="5" id="KW-0378">Hydrolase</keyword>
<dbReference type="NCBIfam" id="TIGR00726">
    <property type="entry name" value="peptidoglycan editing factor PgeF"/>
    <property type="match status" value="1"/>
</dbReference>
<dbReference type="Proteomes" id="UP000614287">
    <property type="component" value="Unassembled WGS sequence"/>
</dbReference>
<keyword evidence="6" id="KW-0862">Zinc</keyword>
<dbReference type="PANTHER" id="PTHR30616:SF2">
    <property type="entry name" value="PURINE NUCLEOSIDE PHOSPHORYLASE LACC1"/>
    <property type="match status" value="1"/>
</dbReference>
<evidence type="ECO:0000256" key="1">
    <source>
        <dbReference type="ARBA" id="ARBA00000553"/>
    </source>
</evidence>
<keyword evidence="12" id="KW-1185">Reference proteome</keyword>
<comment type="caution">
    <text evidence="11">The sequence shown here is derived from an EMBL/GenBank/DDBJ whole genome shotgun (WGS) entry which is preliminary data.</text>
</comment>
<dbReference type="PANTHER" id="PTHR30616">
    <property type="entry name" value="UNCHARACTERIZED PROTEIN YFIH"/>
    <property type="match status" value="1"/>
</dbReference>
<evidence type="ECO:0000256" key="6">
    <source>
        <dbReference type="ARBA" id="ARBA00022833"/>
    </source>
</evidence>